<name>A0A1F4SRW8_UNCSA</name>
<dbReference type="HAMAP" id="MF_01345_B">
    <property type="entry name" value="Ribosomal_uS17_B"/>
    <property type="match status" value="1"/>
</dbReference>
<dbReference type="AlphaFoldDB" id="A0A1F4SRW8"/>
<evidence type="ECO:0000256" key="5">
    <source>
        <dbReference type="ARBA" id="ARBA00023274"/>
    </source>
</evidence>
<evidence type="ECO:0000256" key="1">
    <source>
        <dbReference type="ARBA" id="ARBA00010254"/>
    </source>
</evidence>
<dbReference type="InterPro" id="IPR000266">
    <property type="entry name" value="Ribosomal_uS17"/>
</dbReference>
<dbReference type="GO" id="GO:0022627">
    <property type="term" value="C:cytosolic small ribosomal subunit"/>
    <property type="evidence" value="ECO:0007669"/>
    <property type="project" value="UniProtKB-UniRule"/>
</dbReference>
<keyword evidence="2 6" id="KW-0699">rRNA-binding</keyword>
<comment type="similarity">
    <text evidence="1 6 7">Belongs to the universal ribosomal protein uS17 family.</text>
</comment>
<evidence type="ECO:0000256" key="6">
    <source>
        <dbReference type="HAMAP-Rule" id="MF_01345"/>
    </source>
</evidence>
<evidence type="ECO:0000313" key="9">
    <source>
        <dbReference type="Proteomes" id="UP000178417"/>
    </source>
</evidence>
<dbReference type="Pfam" id="PF00366">
    <property type="entry name" value="Ribosomal_S17"/>
    <property type="match status" value="1"/>
</dbReference>
<evidence type="ECO:0000256" key="2">
    <source>
        <dbReference type="ARBA" id="ARBA00022730"/>
    </source>
</evidence>
<evidence type="ECO:0000313" key="8">
    <source>
        <dbReference type="EMBL" id="OGC23184.1"/>
    </source>
</evidence>
<dbReference type="InterPro" id="IPR019979">
    <property type="entry name" value="Ribosomal_uS17_CS"/>
</dbReference>
<keyword evidence="5 6" id="KW-0687">Ribonucleoprotein</keyword>
<comment type="caution">
    <text evidence="8">The sequence shown here is derived from an EMBL/GenBank/DDBJ whole genome shotgun (WGS) entry which is preliminary data.</text>
</comment>
<sequence>MERNRRRVKKGIVVGSKMNKTVVVQIETVFSHPKYSKVVRVYKKFLVHDEKGESKIGDLVQIMETRPISKRKFHRIVKVLGQAKLKYRDLPKKKEKEEEEKDDTSRK</sequence>
<dbReference type="NCBIfam" id="NF004123">
    <property type="entry name" value="PRK05610.1"/>
    <property type="match status" value="1"/>
</dbReference>
<proteinExistence type="inferred from homology"/>
<reference evidence="8 9" key="1">
    <citation type="journal article" date="2016" name="Nat. Commun.">
        <title>Thousands of microbial genomes shed light on interconnected biogeochemical processes in an aquifer system.</title>
        <authorList>
            <person name="Anantharaman K."/>
            <person name="Brown C.T."/>
            <person name="Hug L.A."/>
            <person name="Sharon I."/>
            <person name="Castelle C.J."/>
            <person name="Probst A.J."/>
            <person name="Thomas B.C."/>
            <person name="Singh A."/>
            <person name="Wilkins M.J."/>
            <person name="Karaoz U."/>
            <person name="Brodie E.L."/>
            <person name="Williams K.H."/>
            <person name="Hubbard S.S."/>
            <person name="Banfield J.F."/>
        </authorList>
    </citation>
    <scope>NUCLEOTIDE SEQUENCE [LARGE SCALE GENOMIC DNA]</scope>
</reference>
<dbReference type="PANTHER" id="PTHR10744:SF1">
    <property type="entry name" value="SMALL RIBOSOMAL SUBUNIT PROTEIN US17M"/>
    <property type="match status" value="1"/>
</dbReference>
<protein>
    <recommendedName>
        <fullName evidence="6">Small ribosomal subunit protein uS17</fullName>
    </recommendedName>
</protein>
<dbReference type="NCBIfam" id="TIGR03635">
    <property type="entry name" value="uS17_bact"/>
    <property type="match status" value="1"/>
</dbReference>
<evidence type="ECO:0000256" key="7">
    <source>
        <dbReference type="RuleBase" id="RU003872"/>
    </source>
</evidence>
<dbReference type="SUPFAM" id="SSF50249">
    <property type="entry name" value="Nucleic acid-binding proteins"/>
    <property type="match status" value="1"/>
</dbReference>
<keyword evidence="3 6" id="KW-0694">RNA-binding</keyword>
<dbReference type="PANTHER" id="PTHR10744">
    <property type="entry name" value="40S RIBOSOMAL PROTEIN S11 FAMILY MEMBER"/>
    <property type="match status" value="1"/>
</dbReference>
<dbReference type="GO" id="GO:0019843">
    <property type="term" value="F:rRNA binding"/>
    <property type="evidence" value="ECO:0007669"/>
    <property type="project" value="UniProtKB-UniRule"/>
</dbReference>
<organism evidence="8 9">
    <name type="scientific">candidate division WOR-1 bacterium RIFOXYB2_FULL_37_13</name>
    <dbReference type="NCBI Taxonomy" id="1802579"/>
    <lineage>
        <taxon>Bacteria</taxon>
        <taxon>Bacillati</taxon>
        <taxon>Saganbacteria</taxon>
    </lineage>
</organism>
<gene>
    <name evidence="6" type="primary">rpsQ</name>
    <name evidence="8" type="ORF">A2310_06190</name>
</gene>
<dbReference type="CDD" id="cd00364">
    <property type="entry name" value="Ribosomal_uS17"/>
    <property type="match status" value="1"/>
</dbReference>
<evidence type="ECO:0000256" key="3">
    <source>
        <dbReference type="ARBA" id="ARBA00022884"/>
    </source>
</evidence>
<dbReference type="InterPro" id="IPR019984">
    <property type="entry name" value="Ribosomal_uS17_bact/chlr"/>
</dbReference>
<comment type="function">
    <text evidence="6">One of the primary rRNA binding proteins, it binds specifically to the 5'-end of 16S ribosomal RNA.</text>
</comment>
<comment type="subunit">
    <text evidence="6">Part of the 30S ribosomal subunit.</text>
</comment>
<dbReference type="STRING" id="1802579.A2310_06190"/>
<dbReference type="PROSITE" id="PS00056">
    <property type="entry name" value="RIBOSOMAL_S17"/>
    <property type="match status" value="1"/>
</dbReference>
<accession>A0A1F4SRW8</accession>
<dbReference type="GO" id="GO:0006412">
    <property type="term" value="P:translation"/>
    <property type="evidence" value="ECO:0007669"/>
    <property type="project" value="UniProtKB-UniRule"/>
</dbReference>
<dbReference type="Gene3D" id="2.40.50.140">
    <property type="entry name" value="Nucleic acid-binding proteins"/>
    <property type="match status" value="1"/>
</dbReference>
<evidence type="ECO:0000256" key="4">
    <source>
        <dbReference type="ARBA" id="ARBA00022980"/>
    </source>
</evidence>
<dbReference type="Proteomes" id="UP000178417">
    <property type="component" value="Unassembled WGS sequence"/>
</dbReference>
<keyword evidence="4 6" id="KW-0689">Ribosomal protein</keyword>
<dbReference type="PRINTS" id="PR00973">
    <property type="entry name" value="RIBOSOMALS17"/>
</dbReference>
<dbReference type="GO" id="GO:0003735">
    <property type="term" value="F:structural constituent of ribosome"/>
    <property type="evidence" value="ECO:0007669"/>
    <property type="project" value="UniProtKB-UniRule"/>
</dbReference>
<dbReference type="InterPro" id="IPR012340">
    <property type="entry name" value="NA-bd_OB-fold"/>
</dbReference>
<dbReference type="EMBL" id="MEUB01000020">
    <property type="protein sequence ID" value="OGC23184.1"/>
    <property type="molecule type" value="Genomic_DNA"/>
</dbReference>